<organism evidence="2 3">
    <name type="scientific">Roseicyclus persicicus</name>
    <dbReference type="NCBI Taxonomy" id="2650661"/>
    <lineage>
        <taxon>Bacteria</taxon>
        <taxon>Pseudomonadati</taxon>
        <taxon>Pseudomonadota</taxon>
        <taxon>Alphaproteobacteria</taxon>
        <taxon>Rhodobacterales</taxon>
        <taxon>Roseobacteraceae</taxon>
        <taxon>Roseicyclus</taxon>
    </lineage>
</organism>
<dbReference type="Gene3D" id="3.30.1050.10">
    <property type="entry name" value="SCP2 sterol-binding domain"/>
    <property type="match status" value="1"/>
</dbReference>
<dbReference type="InterPro" id="IPR003033">
    <property type="entry name" value="SCP2_sterol-bd_dom"/>
</dbReference>
<comment type="caution">
    <text evidence="2">The sequence shown here is derived from an EMBL/GenBank/DDBJ whole genome shotgun (WGS) entry which is preliminary data.</text>
</comment>
<dbReference type="AlphaFoldDB" id="A0A7X6JZA1"/>
<evidence type="ECO:0000313" key="3">
    <source>
        <dbReference type="Proteomes" id="UP000526408"/>
    </source>
</evidence>
<proteinExistence type="predicted"/>
<gene>
    <name evidence="2" type="ORF">HCU73_10145</name>
</gene>
<name>A0A7X6JZA1_9RHOB</name>
<dbReference type="Proteomes" id="UP000526408">
    <property type="component" value="Unassembled WGS sequence"/>
</dbReference>
<reference evidence="2 3" key="1">
    <citation type="submission" date="2020-04" db="EMBL/GenBank/DDBJ databases">
        <authorList>
            <person name="Yoon J."/>
        </authorList>
    </citation>
    <scope>NUCLEOTIDE SEQUENCE [LARGE SCALE GENOMIC DNA]</scope>
    <source>
        <strain evidence="2 3">KMU-115</strain>
    </source>
</reference>
<evidence type="ECO:0000313" key="2">
    <source>
        <dbReference type="EMBL" id="NKX44950.1"/>
    </source>
</evidence>
<dbReference type="SUPFAM" id="SSF55718">
    <property type="entry name" value="SCP-like"/>
    <property type="match status" value="1"/>
</dbReference>
<protein>
    <submittedName>
        <fullName evidence="2">SCP2 sterol-binding domain-containing protein</fullName>
    </submittedName>
</protein>
<sequence>MSLTDIAARIREGLAGKGFDGSMKFDCGEDGVIVLADGTATTDDRDTDCTIRLSRDTLVKLLSGQLNPMTGVMMGKLKVSGDMGVALGLGRLLAR</sequence>
<dbReference type="Pfam" id="PF02036">
    <property type="entry name" value="SCP2"/>
    <property type="match status" value="1"/>
</dbReference>
<evidence type="ECO:0000259" key="1">
    <source>
        <dbReference type="Pfam" id="PF02036"/>
    </source>
</evidence>
<feature type="domain" description="SCP2" evidence="1">
    <location>
        <begin position="21"/>
        <end position="93"/>
    </location>
</feature>
<dbReference type="RefSeq" id="WP_168623347.1">
    <property type="nucleotide sequence ID" value="NZ_JAAZQQ010000003.1"/>
</dbReference>
<accession>A0A7X6JZA1</accession>
<keyword evidence="3" id="KW-1185">Reference proteome</keyword>
<dbReference type="EMBL" id="JAAZQQ010000003">
    <property type="protein sequence ID" value="NKX44950.1"/>
    <property type="molecule type" value="Genomic_DNA"/>
</dbReference>
<dbReference type="InterPro" id="IPR036527">
    <property type="entry name" value="SCP2_sterol-bd_dom_sf"/>
</dbReference>